<name>A0A1Y0HU17_CELCE</name>
<evidence type="ECO:0000313" key="1">
    <source>
        <dbReference type="EMBL" id="ARU51599.1"/>
    </source>
</evidence>
<protein>
    <recommendedName>
        <fullName evidence="3">DUF2255 family protein</fullName>
    </recommendedName>
</protein>
<dbReference type="Proteomes" id="UP000196228">
    <property type="component" value="Chromosome"/>
</dbReference>
<accession>A0A1Y0HU17</accession>
<gene>
    <name evidence="1" type="ORF">CBR64_09025</name>
</gene>
<dbReference type="AlphaFoldDB" id="A0A1Y0HU17"/>
<dbReference type="EMBL" id="CP021383">
    <property type="protein sequence ID" value="ARU51599.1"/>
    <property type="molecule type" value="Genomic_DNA"/>
</dbReference>
<dbReference type="Pfam" id="PF10012">
    <property type="entry name" value="DUF2255"/>
    <property type="match status" value="1"/>
</dbReference>
<organism evidence="1 2">
    <name type="scientific">Cellulosimicrobium cellulans</name>
    <name type="common">Arthrobacter luteus</name>
    <dbReference type="NCBI Taxonomy" id="1710"/>
    <lineage>
        <taxon>Bacteria</taxon>
        <taxon>Bacillati</taxon>
        <taxon>Actinomycetota</taxon>
        <taxon>Actinomycetes</taxon>
        <taxon>Micrococcales</taxon>
        <taxon>Promicromonosporaceae</taxon>
        <taxon>Cellulosimicrobium</taxon>
    </lineage>
</organism>
<evidence type="ECO:0008006" key="3">
    <source>
        <dbReference type="Google" id="ProtNLM"/>
    </source>
</evidence>
<evidence type="ECO:0000313" key="2">
    <source>
        <dbReference type="Proteomes" id="UP000196228"/>
    </source>
</evidence>
<dbReference type="RefSeq" id="WP_087470631.1">
    <property type="nucleotide sequence ID" value="NZ_CP021383.1"/>
</dbReference>
<dbReference type="KEGG" id="cceu:CBR64_09025"/>
<sequence>MTSWTTTDLAAIDADGELNVASHRPDGTLRTPRIVWHVVVDDALYIRSVRGQEGAWYRGVQQTHTGTIDAGGIHAEVVFTPDDARDDAIDTAYRAKYGNGLAVDRITPPTARATTLRVDQE</sequence>
<dbReference type="InterPro" id="IPR016888">
    <property type="entry name" value="UCP028498"/>
</dbReference>
<reference evidence="1 2" key="1">
    <citation type="submission" date="2017-05" db="EMBL/GenBank/DDBJ databases">
        <authorList>
            <person name="Song R."/>
            <person name="Chenine A.L."/>
            <person name="Ruprecht R.M."/>
        </authorList>
    </citation>
    <scope>NUCLEOTIDE SEQUENCE [LARGE SCALE GENOMIC DNA]</scope>
    <source>
        <strain evidence="1 2">PSBB019</strain>
    </source>
</reference>
<dbReference type="OrthoDB" id="162563at2"/>
<proteinExistence type="predicted"/>